<gene>
    <name evidence="4" type="ORF">GPM918_LOCUS36132</name>
    <name evidence="3" type="ORF">OVA965_LOCUS26310</name>
    <name evidence="6" type="ORF">SRO942_LOCUS36859</name>
    <name evidence="5" type="ORF">TMI583_LOCUS27049</name>
</gene>
<evidence type="ECO:0000256" key="2">
    <source>
        <dbReference type="SAM" id="Phobius"/>
    </source>
</evidence>
<dbReference type="EMBL" id="CAJOBA010038331">
    <property type="protein sequence ID" value="CAF4058953.1"/>
    <property type="molecule type" value="Genomic_DNA"/>
</dbReference>
<evidence type="ECO:0000313" key="6">
    <source>
        <dbReference type="EMBL" id="CAF4351807.1"/>
    </source>
</evidence>
<keyword evidence="2" id="KW-1133">Transmembrane helix</keyword>
<feature type="transmembrane region" description="Helical" evidence="2">
    <location>
        <begin position="87"/>
        <end position="107"/>
    </location>
</feature>
<sequence>METNQCLFSHLLPVPKTQKVQDMKPKKPKSKKTTARISRAQKTKRASSHHPLSENHSALHPVALLNSFKSIQPKYQVDGRQKEMSSILPLLLALLAILLSLSLIFLLKTPLFMEKDFFPTISYPMTKDVEPAKPIKIPSLFGKLFSTQQRISFALPSLFVHRKWKYKEFLHFVRS</sequence>
<accession>A0A815SDA2</accession>
<reference evidence="4" key="1">
    <citation type="submission" date="2021-02" db="EMBL/GenBank/DDBJ databases">
        <authorList>
            <person name="Nowell W R."/>
        </authorList>
    </citation>
    <scope>NUCLEOTIDE SEQUENCE</scope>
</reference>
<dbReference type="Proteomes" id="UP000682733">
    <property type="component" value="Unassembled WGS sequence"/>
</dbReference>
<organism evidence="4 7">
    <name type="scientific">Didymodactylos carnosus</name>
    <dbReference type="NCBI Taxonomy" id="1234261"/>
    <lineage>
        <taxon>Eukaryota</taxon>
        <taxon>Metazoa</taxon>
        <taxon>Spiralia</taxon>
        <taxon>Gnathifera</taxon>
        <taxon>Rotifera</taxon>
        <taxon>Eurotatoria</taxon>
        <taxon>Bdelloidea</taxon>
        <taxon>Philodinida</taxon>
        <taxon>Philodinidae</taxon>
        <taxon>Didymodactylos</taxon>
    </lineage>
</organism>
<name>A0A815SDA2_9BILA</name>
<evidence type="ECO:0000313" key="5">
    <source>
        <dbReference type="EMBL" id="CAF4058953.1"/>
    </source>
</evidence>
<evidence type="ECO:0000313" key="4">
    <source>
        <dbReference type="EMBL" id="CAF1488218.1"/>
    </source>
</evidence>
<evidence type="ECO:0000256" key="1">
    <source>
        <dbReference type="SAM" id="MobiDB-lite"/>
    </source>
</evidence>
<feature type="compositionally biased region" description="Basic residues" evidence="1">
    <location>
        <begin position="26"/>
        <end position="48"/>
    </location>
</feature>
<proteinExistence type="predicted"/>
<dbReference type="Proteomes" id="UP000677228">
    <property type="component" value="Unassembled WGS sequence"/>
</dbReference>
<feature type="region of interest" description="Disordered" evidence="1">
    <location>
        <begin position="18"/>
        <end position="53"/>
    </location>
</feature>
<dbReference type="Proteomes" id="UP000681722">
    <property type="component" value="Unassembled WGS sequence"/>
</dbReference>
<keyword evidence="2" id="KW-0472">Membrane</keyword>
<evidence type="ECO:0000313" key="3">
    <source>
        <dbReference type="EMBL" id="CAF1251739.1"/>
    </source>
</evidence>
<protein>
    <submittedName>
        <fullName evidence="4">Uncharacterized protein</fullName>
    </submittedName>
</protein>
<dbReference type="EMBL" id="CAJNOQ010021566">
    <property type="protein sequence ID" value="CAF1488218.1"/>
    <property type="molecule type" value="Genomic_DNA"/>
</dbReference>
<keyword evidence="7" id="KW-1185">Reference proteome</keyword>
<dbReference type="Proteomes" id="UP000663829">
    <property type="component" value="Unassembled WGS sequence"/>
</dbReference>
<keyword evidence="2" id="KW-0812">Transmembrane</keyword>
<comment type="caution">
    <text evidence="4">The sequence shown here is derived from an EMBL/GenBank/DDBJ whole genome shotgun (WGS) entry which is preliminary data.</text>
</comment>
<dbReference type="AlphaFoldDB" id="A0A815SDA2"/>
<evidence type="ECO:0000313" key="7">
    <source>
        <dbReference type="Proteomes" id="UP000663829"/>
    </source>
</evidence>
<dbReference type="EMBL" id="CAJNOK010016780">
    <property type="protein sequence ID" value="CAF1251739.1"/>
    <property type="molecule type" value="Genomic_DNA"/>
</dbReference>
<dbReference type="EMBL" id="CAJOBC010087055">
    <property type="protein sequence ID" value="CAF4351807.1"/>
    <property type="molecule type" value="Genomic_DNA"/>
</dbReference>